<feature type="compositionally biased region" description="Low complexity" evidence="1">
    <location>
        <begin position="102"/>
        <end position="120"/>
    </location>
</feature>
<dbReference type="SUPFAM" id="SSF56601">
    <property type="entry name" value="beta-lactamase/transpeptidase-like"/>
    <property type="match status" value="1"/>
</dbReference>
<dbReference type="Gene3D" id="3.40.710.10">
    <property type="entry name" value="DD-peptidase/beta-lactamase superfamily"/>
    <property type="match status" value="1"/>
</dbReference>
<dbReference type="PANTHER" id="PTHR30627:SF24">
    <property type="entry name" value="PENICILLIN-BINDING PROTEIN 4B"/>
    <property type="match status" value="1"/>
</dbReference>
<dbReference type="EMBL" id="MOMC01000017">
    <property type="protein sequence ID" value="ONH31187.1"/>
    <property type="molecule type" value="Genomic_DNA"/>
</dbReference>
<feature type="domain" description="Penicillin-binding protein transpeptidase" evidence="2">
    <location>
        <begin position="341"/>
        <end position="606"/>
    </location>
</feature>
<comment type="caution">
    <text evidence="3">The sequence shown here is derived from an EMBL/GenBank/DDBJ whole genome shotgun (WGS) entry which is preliminary data.</text>
</comment>
<dbReference type="Proteomes" id="UP000188929">
    <property type="component" value="Unassembled WGS sequence"/>
</dbReference>
<dbReference type="GO" id="GO:0008658">
    <property type="term" value="F:penicillin binding"/>
    <property type="evidence" value="ECO:0007669"/>
    <property type="project" value="InterPro"/>
</dbReference>
<dbReference type="GO" id="GO:0071555">
    <property type="term" value="P:cell wall organization"/>
    <property type="evidence" value="ECO:0007669"/>
    <property type="project" value="TreeGrafter"/>
</dbReference>
<dbReference type="GO" id="GO:0005886">
    <property type="term" value="C:plasma membrane"/>
    <property type="evidence" value="ECO:0007669"/>
    <property type="project" value="TreeGrafter"/>
</dbReference>
<dbReference type="InterPro" id="IPR001460">
    <property type="entry name" value="PCN-bd_Tpept"/>
</dbReference>
<organism evidence="3 4">
    <name type="scientific">Pseudofrankia asymbiotica</name>
    <dbReference type="NCBI Taxonomy" id="1834516"/>
    <lineage>
        <taxon>Bacteria</taxon>
        <taxon>Bacillati</taxon>
        <taxon>Actinomycetota</taxon>
        <taxon>Actinomycetes</taxon>
        <taxon>Frankiales</taxon>
        <taxon>Frankiaceae</taxon>
        <taxon>Pseudofrankia</taxon>
    </lineage>
</organism>
<feature type="region of interest" description="Disordered" evidence="1">
    <location>
        <begin position="73"/>
        <end position="140"/>
    </location>
</feature>
<name>A0A1V2IDJ2_9ACTN</name>
<evidence type="ECO:0000256" key="1">
    <source>
        <dbReference type="SAM" id="MobiDB-lite"/>
    </source>
</evidence>
<dbReference type="STRING" id="1834516.BL253_09895"/>
<dbReference type="GO" id="GO:0071972">
    <property type="term" value="F:peptidoglycan L,D-transpeptidase activity"/>
    <property type="evidence" value="ECO:0007669"/>
    <property type="project" value="TreeGrafter"/>
</dbReference>
<dbReference type="InterPro" id="IPR050515">
    <property type="entry name" value="Beta-lactam/transpept"/>
</dbReference>
<dbReference type="Pfam" id="PF00905">
    <property type="entry name" value="Transpeptidase"/>
    <property type="match status" value="1"/>
</dbReference>
<proteinExistence type="predicted"/>
<dbReference type="PANTHER" id="PTHR30627">
    <property type="entry name" value="PEPTIDOGLYCAN D,D-TRANSPEPTIDASE"/>
    <property type="match status" value="1"/>
</dbReference>
<dbReference type="AlphaFoldDB" id="A0A1V2IDJ2"/>
<gene>
    <name evidence="3" type="ORF">BL253_09895</name>
</gene>
<dbReference type="InterPro" id="IPR012338">
    <property type="entry name" value="Beta-lactam/transpept-like"/>
</dbReference>
<reference evidence="4" key="1">
    <citation type="submission" date="2016-10" db="EMBL/GenBank/DDBJ databases">
        <title>Frankia sp. NRRL B-16386 Genome sequencing.</title>
        <authorList>
            <person name="Ghodhbane-Gtari F."/>
            <person name="Swanson E."/>
            <person name="Gueddou A."/>
            <person name="Hezbri K."/>
            <person name="Ktari K."/>
            <person name="Nouioui I."/>
            <person name="Morris K."/>
            <person name="Simpson S."/>
            <person name="Abebe-Akele F."/>
            <person name="Thomas K."/>
            <person name="Gtari M."/>
            <person name="Tisa L.S."/>
        </authorList>
    </citation>
    <scope>NUCLEOTIDE SEQUENCE [LARGE SCALE GENOMIC DNA]</scope>
    <source>
        <strain evidence="4">NRRL B-16386</strain>
    </source>
</reference>
<feature type="region of interest" description="Disordered" evidence="1">
    <location>
        <begin position="616"/>
        <end position="635"/>
    </location>
</feature>
<sequence length="635" mass="64161">MPLTPGGFTAMPGRRRRGSRRGVALAAALVVLLGAGAGGGYLWKVQRDDAAADRAVRDAALAYLAAWRSIDKSAPPPVTPNVGGGGVPGRDTPAPPSPPGQPATSSVAPASLVLPAAAAPGANPPEEDATRGGQGPGAGQAAITAVTVPGDVDVPTLIAAMADMRDRLRLTDAAFTLGDAHRAGTTATVPYTAALRLAGEAAPWPYSGKLSLAKTAAGWKVQALLGSVHPQLAPGLHFDRTGSTARRGELLDRAGQPLATDPELAGNLLGQVSPPTGLQRAYDDRLAASGGQVVLRDARGAVAATPYSWTMANGDKIRTTVDLGVQRAAEQALATSRWPAGALVAIDVRTGGILAAANHPLNGYGRALRGTYPPGSTFKIVTATAALMNGRDRNTMLDCSETASAGGRNFSNAENEKLGPETLRDAFARSCNTAFINLAGSLPPEALAQAARLYGFDGTPPLPIASVGGIFPTPKDAAETASASIGQGRVAASPMQMASVAAAVASGTWRAPFVVGGPTRTNQLPPKILPDLRAFMRGVVTDGTAAGVPFPGEVFGKTGTAEYTDGNPPPTHAWFVGYRGPVAFAVLIENGGFGAESAAPVAAAFLSALDGNLPAPATTSSTSPAPADAAAAPRG</sequence>
<evidence type="ECO:0000313" key="3">
    <source>
        <dbReference type="EMBL" id="ONH31187.1"/>
    </source>
</evidence>
<evidence type="ECO:0000259" key="2">
    <source>
        <dbReference type="Pfam" id="PF00905"/>
    </source>
</evidence>
<protein>
    <submittedName>
        <fullName evidence="3">Penicillin-binding protein</fullName>
    </submittedName>
</protein>
<evidence type="ECO:0000313" key="4">
    <source>
        <dbReference type="Proteomes" id="UP000188929"/>
    </source>
</evidence>
<keyword evidence="4" id="KW-1185">Reference proteome</keyword>
<accession>A0A1V2IDJ2</accession>